<accession>A0A848J4W4</accession>
<gene>
    <name evidence="1" type="ORF">HH304_20270</name>
</gene>
<evidence type="ECO:0000313" key="2">
    <source>
        <dbReference type="Proteomes" id="UP000559010"/>
    </source>
</evidence>
<dbReference type="EMBL" id="JABBNU010000015">
    <property type="protein sequence ID" value="NMM50756.1"/>
    <property type="molecule type" value="Genomic_DNA"/>
</dbReference>
<dbReference type="Proteomes" id="UP000559010">
    <property type="component" value="Unassembled WGS sequence"/>
</dbReference>
<protein>
    <submittedName>
        <fullName evidence="1">Uncharacterized protein</fullName>
    </submittedName>
</protein>
<name>A0A848J4W4_9BACT</name>
<dbReference type="PROSITE" id="PS51257">
    <property type="entry name" value="PROKAR_LIPOPROTEIN"/>
    <property type="match status" value="1"/>
</dbReference>
<dbReference type="RefSeq" id="WP_169685119.1">
    <property type="nucleotide sequence ID" value="NZ_JABBNU010000015.1"/>
</dbReference>
<evidence type="ECO:0000313" key="1">
    <source>
        <dbReference type="EMBL" id="NMM50756.1"/>
    </source>
</evidence>
<comment type="caution">
    <text evidence="1">The sequence shown here is derived from an EMBL/GenBank/DDBJ whole genome shotgun (WGS) entry which is preliminary data.</text>
</comment>
<sequence>MKILYKPALKVFGFCCFLFSSCIIEPHNIDEPQYFVRNNTSETLLWDSYNLGINRSMPLEILIDQDVYAGMGGITTVDSVIFVKKLSGDSLIYRYPTYETSSSWNNHFFERVNWIESESNVFYFTLTDEDFK</sequence>
<reference evidence="1 2" key="1">
    <citation type="submission" date="2020-04" db="EMBL/GenBank/DDBJ databases">
        <title>Flammeovirgaceae bacterium KN852 isolated from deep sea.</title>
        <authorList>
            <person name="Zhang D.-C."/>
        </authorList>
    </citation>
    <scope>NUCLEOTIDE SEQUENCE [LARGE SCALE GENOMIC DNA]</scope>
    <source>
        <strain evidence="1 2">KN852</strain>
    </source>
</reference>
<organism evidence="1 2">
    <name type="scientific">Marinigracilibium pacificum</name>
    <dbReference type="NCBI Taxonomy" id="2729599"/>
    <lineage>
        <taxon>Bacteria</taxon>
        <taxon>Pseudomonadati</taxon>
        <taxon>Bacteroidota</taxon>
        <taxon>Cytophagia</taxon>
        <taxon>Cytophagales</taxon>
        <taxon>Flammeovirgaceae</taxon>
        <taxon>Marinigracilibium</taxon>
    </lineage>
</organism>
<keyword evidence="2" id="KW-1185">Reference proteome</keyword>
<proteinExistence type="predicted"/>
<dbReference type="AlphaFoldDB" id="A0A848J4W4"/>